<evidence type="ECO:0008006" key="4">
    <source>
        <dbReference type="Google" id="ProtNLM"/>
    </source>
</evidence>
<feature type="transmembrane region" description="Helical" evidence="1">
    <location>
        <begin position="21"/>
        <end position="42"/>
    </location>
</feature>
<organism evidence="2 3">
    <name type="scientific">Lottiidibacillus patelloidae</name>
    <dbReference type="NCBI Taxonomy" id="2670334"/>
    <lineage>
        <taxon>Bacteria</taxon>
        <taxon>Bacillati</taxon>
        <taxon>Bacillota</taxon>
        <taxon>Bacilli</taxon>
        <taxon>Bacillales</taxon>
        <taxon>Bacillaceae</taxon>
        <taxon>Lottiidibacillus</taxon>
    </lineage>
</organism>
<dbReference type="InterPro" id="IPR021486">
    <property type="entry name" value="DUF3139"/>
</dbReference>
<keyword evidence="3" id="KW-1185">Reference proteome</keyword>
<reference evidence="3" key="1">
    <citation type="submission" date="2017-08" db="EMBL/GenBank/DDBJ databases">
        <authorList>
            <person name="Huang Z."/>
        </authorList>
    </citation>
    <scope>NUCLEOTIDE SEQUENCE [LARGE SCALE GENOMIC DNA]</scope>
    <source>
        <strain evidence="3">SA5d-4</strain>
    </source>
</reference>
<reference evidence="2 3" key="2">
    <citation type="submission" date="2017-09" db="EMBL/GenBank/DDBJ databases">
        <title>Bacillus patelloidae sp. nov., isolated from the intestinal tract of a marine limpet.</title>
        <authorList>
            <person name="Liu R."/>
            <person name="Dong C."/>
            <person name="Shao Z."/>
        </authorList>
    </citation>
    <scope>NUCLEOTIDE SEQUENCE [LARGE SCALE GENOMIC DNA]</scope>
    <source>
        <strain evidence="2 3">SA5d-4</strain>
    </source>
</reference>
<keyword evidence="1" id="KW-0472">Membrane</keyword>
<dbReference type="Proteomes" id="UP000217083">
    <property type="component" value="Unassembled WGS sequence"/>
</dbReference>
<keyword evidence="1" id="KW-0812">Transmembrane</keyword>
<accession>A0A263BY91</accession>
<dbReference type="AlphaFoldDB" id="A0A263BY91"/>
<evidence type="ECO:0000313" key="2">
    <source>
        <dbReference type="EMBL" id="OZM58689.1"/>
    </source>
</evidence>
<sequence length="132" mass="15801">MKKLLFLLNFKRGIFVNRNKKIFIIVIWILIIGLILTPFIYVEGNKFIYKNKVMNYLVEEKGYKEKEIQLVEGVWGVKLPPFFTRVIFENEPYVEYIYFAHDDIIQFEYSLTEEGIQKGITEKDLKNYESSN</sequence>
<keyword evidence="1" id="KW-1133">Transmembrane helix</keyword>
<comment type="caution">
    <text evidence="2">The sequence shown here is derived from an EMBL/GenBank/DDBJ whole genome shotgun (WGS) entry which is preliminary data.</text>
</comment>
<protein>
    <recommendedName>
        <fullName evidence="4">DUF3139 domain-containing protein</fullName>
    </recommendedName>
</protein>
<dbReference type="Pfam" id="PF11337">
    <property type="entry name" value="DUF3139"/>
    <property type="match status" value="1"/>
</dbReference>
<name>A0A263BY91_9BACI</name>
<gene>
    <name evidence="2" type="ORF">CIB95_03730</name>
</gene>
<evidence type="ECO:0000313" key="3">
    <source>
        <dbReference type="Proteomes" id="UP000217083"/>
    </source>
</evidence>
<dbReference type="EMBL" id="NPIA01000001">
    <property type="protein sequence ID" value="OZM58689.1"/>
    <property type="molecule type" value="Genomic_DNA"/>
</dbReference>
<evidence type="ECO:0000256" key="1">
    <source>
        <dbReference type="SAM" id="Phobius"/>
    </source>
</evidence>
<proteinExistence type="predicted"/>